<evidence type="ECO:0000313" key="9">
    <source>
        <dbReference type="Proteomes" id="UP000012960"/>
    </source>
</evidence>
<reference evidence="8" key="2">
    <citation type="submission" date="2021-05" db="UniProtKB">
        <authorList>
            <consortium name="EnsemblPlants"/>
        </authorList>
    </citation>
    <scope>IDENTIFICATION</scope>
    <source>
        <strain evidence="8">subsp. malaccensis</strain>
    </source>
</reference>
<feature type="compositionally biased region" description="Polar residues" evidence="4">
    <location>
        <begin position="596"/>
        <end position="631"/>
    </location>
</feature>
<keyword evidence="2 3" id="KW-0539">Nucleus</keyword>
<feature type="compositionally biased region" description="Basic and acidic residues" evidence="4">
    <location>
        <begin position="1663"/>
        <end position="1677"/>
    </location>
</feature>
<evidence type="ECO:0000259" key="5">
    <source>
        <dbReference type="PROSITE" id="PS51038"/>
    </source>
</evidence>
<feature type="compositionally biased region" description="Basic and acidic residues" evidence="4">
    <location>
        <begin position="237"/>
        <end position="273"/>
    </location>
</feature>
<dbReference type="Gramene" id="Ma03_t06010.3">
    <property type="protein sequence ID" value="Ma03_p06010.3"/>
    <property type="gene ID" value="Ma03_g06010"/>
</dbReference>
<feature type="compositionally biased region" description="Low complexity" evidence="4">
    <location>
        <begin position="541"/>
        <end position="555"/>
    </location>
</feature>
<feature type="compositionally biased region" description="Basic and acidic residues" evidence="4">
    <location>
        <begin position="686"/>
        <end position="700"/>
    </location>
</feature>
<dbReference type="GO" id="GO:0005634">
    <property type="term" value="C:nucleus"/>
    <property type="evidence" value="ECO:0007669"/>
    <property type="project" value="UniProtKB-SubCell"/>
</dbReference>
<feature type="region of interest" description="Disordered" evidence="4">
    <location>
        <begin position="193"/>
        <end position="281"/>
    </location>
</feature>
<evidence type="ECO:0000313" key="8">
    <source>
        <dbReference type="EnsemblPlants" id="Ma03_p06010.3"/>
    </source>
</evidence>
<dbReference type="InterPro" id="IPR043151">
    <property type="entry name" value="BAH_sf"/>
</dbReference>
<dbReference type="CDD" id="cd00183">
    <property type="entry name" value="TFIIS_I"/>
    <property type="match status" value="1"/>
</dbReference>
<dbReference type="OrthoDB" id="1917005at2759"/>
<dbReference type="PROSITE" id="PS51038">
    <property type="entry name" value="BAH"/>
    <property type="match status" value="1"/>
</dbReference>
<feature type="region of interest" description="Disordered" evidence="4">
    <location>
        <begin position="536"/>
        <end position="726"/>
    </location>
</feature>
<feature type="region of interest" description="Disordered" evidence="4">
    <location>
        <begin position="1613"/>
        <end position="1633"/>
    </location>
</feature>
<feature type="region of interest" description="Disordered" evidence="4">
    <location>
        <begin position="442"/>
        <end position="476"/>
    </location>
</feature>
<dbReference type="EnsemblPlants" id="Ma03_t06010.3">
    <property type="protein sequence ID" value="Ma03_p06010.3"/>
    <property type="gene ID" value="Ma03_g06010"/>
</dbReference>
<evidence type="ECO:0000256" key="2">
    <source>
        <dbReference type="ARBA" id="ARBA00023242"/>
    </source>
</evidence>
<dbReference type="FunCoup" id="A0A804I8Z1">
    <property type="interactions" value="4128"/>
</dbReference>
<dbReference type="InterPro" id="IPR003617">
    <property type="entry name" value="TFIIS/CRSP70_N_sub"/>
</dbReference>
<dbReference type="Gene3D" id="2.30.30.490">
    <property type="match status" value="1"/>
</dbReference>
<dbReference type="EMBL" id="HG996468">
    <property type="protein sequence ID" value="CAG1849308.1"/>
    <property type="molecule type" value="Genomic_DNA"/>
</dbReference>
<feature type="compositionally biased region" description="Polar residues" evidence="4">
    <location>
        <begin position="705"/>
        <end position="717"/>
    </location>
</feature>
<comment type="subcellular location">
    <subcellularLocation>
        <location evidence="1 3">Nucleus</location>
    </subcellularLocation>
</comment>
<evidence type="ECO:0000256" key="1">
    <source>
        <dbReference type="ARBA" id="ARBA00004123"/>
    </source>
</evidence>
<dbReference type="Gene3D" id="1.20.930.10">
    <property type="entry name" value="Conserved domain common to transcription factors TFIIS, elongin A, CRSP70"/>
    <property type="match status" value="1"/>
</dbReference>
<dbReference type="Pfam" id="PF01426">
    <property type="entry name" value="BAH"/>
    <property type="match status" value="1"/>
</dbReference>
<sequence>MHGREGEWKRGRHMRPVPPPGDIAASASATLSLRPPPVSSETPSDSFLKDGRQIRVGDCALFQAGNAPPFIGIIRQFSKGKEDHLKLCVNWLYRPADIKLAKGILHDAAPNEVFYSFHKDVIPTASLLHPCKVAFLQKGVELPLGIPSFVCRRVYDIANKRLWWLTDKDYINEHQEEVDQLLNKTLLEMHAAVQSGGRSPKSLNAPASTQQLKSGSDSIQNSGTSFSSQTKGKKRLRSDQAVEHLKGDQDTETVKRDQVTEPIKREYSAKSDDGDSVNSISDNMKTEIAKITDKGGLVSMEGVEKLVDLMHLDRSERKIDLACRIMLADVIAATDKNDCLGRFVQLKGVPVLDDWLQEVHKGKTSDGSSPRESDKIVDDFLLSLLHALEKLPVNLNALQTCNIGKSVNNLRNHKNLEIQKKARNLVDTWKKRVGAELSKIDDAKSVGSSQPVSWPVKPGCSDASHAGNKRTGSTEVVAKMPVARSSACKALSSKPGVSDSTVKSVFPASVAVSSKDPHGKTASSNGGSESIAVAVKEEKSSGSNQSQNNHQSCSSDQAKIMASSWKEEARSSTAGLVNTTKLTGGSSHNRRSSNGILGTNLSGIQKETHSGRSGSVNKVMTSEKASQSGSTCEKPLDTVVGDHGNSSRLIVRLPNPGRSPGHSATGCSSEDPLVMGSRSSSPGISDKQDHNDQRVKRRSDVACSHISSEAKSESWQGNDVKEGLVGSEGVRSPTAILDEEHSRNIVETGNVADATRTACSSPGNENGVCLTEPRTSSFSSIHALVESCAKYSEASTPLVVGDDTGMNLLATVATGVISKSDLNSPANSLGTSPEMGDPCTGNDNSRMRLLSDDDIVQRNVQCDEATDAGYEKQEKSVGSVLAMDLLHQEGTNITGNIRNDIQKQESKSTIDPTTQSTISCIGHKSLDSPMKVEVNLGEETVDVCFAVHKNGQVVEHDSDGASPLEGKQLTGSHVSDICTDDKPNLMSPSINDNKSFECYHKKIGDGSMCTSDTKIGDRCDLDVATSDRKSEMPLVGEPMSTPVAKGALGVASSTDQQQPPSFDAVDESVDAIVSLPVGSALSPNAADESKTRNSDISGIYQLELGHEAKDQSRVSHFSIDEPIGSATASLVIAESVGDTKEVHESHPIGSTIQEGPHTPTAKQIENFAKSSRTSGFDADGMEVVASSAEPCLLPVPAEQDVSNKLEFDLNEGIPEEDGNQGQPDVSAAIVCSSAIPSSSLSPFANPMSNCLPASITVAAPAKGPFFPPENLLKTKGEPGWKGSAATSAFRPAEPRKVLEMPANVSDNPPSHGTGKQGRLLLDIDLNIADERILDETASQNSVQTTVSTVGFVSTHDTPTRTAGGVDLDLNRVDDDMENRQFLSSTSHRLEVSILPIRPASEGLPGGESNVLRNFDLNDRPGLGEVGVEPIPRGQQANNTSYVPFLAPVAGHRTSNSEFGCVSSYFHPNSYPAVAIPSFLPDRGEQSNPVVATLGFQRTMGSVTGVGNLGTDIYRGPVLSSSPAVAFSPATAYSYSNLPFPNSFPLASTSFSGGSTPYVDSSSVGGSCYPAFPSPFVGPVGAVSSHFPRPYLISFPEGSASSVSDNNLKWSRQGFDLNTGPGSGDMEAKDERLPSASRQLLVPSSQVFMEEQARTYTLPGVGSKRKEPEGSWDADRSAKQLSWK</sequence>
<feature type="domain" description="TFIIS N-terminal" evidence="6">
    <location>
        <begin position="357"/>
        <end position="436"/>
    </location>
</feature>
<gene>
    <name evidence="7" type="ORF">GSMUA_208940.1</name>
</gene>
<feature type="compositionally biased region" description="Polar residues" evidence="4">
    <location>
        <begin position="571"/>
        <end position="583"/>
    </location>
</feature>
<evidence type="ECO:0000313" key="7">
    <source>
        <dbReference type="EMBL" id="CAG1849308.1"/>
    </source>
</evidence>
<name>A0A804I8Z1_MUSAM</name>
<dbReference type="InterPro" id="IPR017923">
    <property type="entry name" value="TFIIS_N"/>
</dbReference>
<organism evidence="8 9">
    <name type="scientific">Musa acuminata subsp. malaccensis</name>
    <name type="common">Wild banana</name>
    <name type="synonym">Musa malaccensis</name>
    <dbReference type="NCBI Taxonomy" id="214687"/>
    <lineage>
        <taxon>Eukaryota</taxon>
        <taxon>Viridiplantae</taxon>
        <taxon>Streptophyta</taxon>
        <taxon>Embryophyta</taxon>
        <taxon>Tracheophyta</taxon>
        <taxon>Spermatophyta</taxon>
        <taxon>Magnoliopsida</taxon>
        <taxon>Liliopsida</taxon>
        <taxon>Zingiberales</taxon>
        <taxon>Musaceae</taxon>
        <taxon>Musa</taxon>
    </lineage>
</organism>
<dbReference type="SUPFAM" id="SSF47676">
    <property type="entry name" value="Conserved domain common to transcription factors TFIIS, elongin A, CRSP70"/>
    <property type="match status" value="1"/>
</dbReference>
<dbReference type="PANTHER" id="PTHR46548">
    <property type="entry name" value="BAH AND TFIIS DOMAIN-CONTAINING PROTEIN-RELATED"/>
    <property type="match status" value="1"/>
</dbReference>
<feature type="region of interest" description="Disordered" evidence="4">
    <location>
        <begin position="1"/>
        <end position="25"/>
    </location>
</feature>
<dbReference type="KEGG" id="mus:103977454"/>
<dbReference type="SMART" id="SM00439">
    <property type="entry name" value="BAH"/>
    <property type="match status" value="1"/>
</dbReference>
<proteinExistence type="predicted"/>
<dbReference type="Proteomes" id="UP000012960">
    <property type="component" value="Unplaced"/>
</dbReference>
<dbReference type="InParanoid" id="A0A804I8Z1"/>
<accession>A0A804I8Z1</accession>
<dbReference type="Pfam" id="PF08711">
    <property type="entry name" value="Med26"/>
    <property type="match status" value="1"/>
</dbReference>
<dbReference type="InterPro" id="IPR001025">
    <property type="entry name" value="BAH_dom"/>
</dbReference>
<dbReference type="GO" id="GO:0003682">
    <property type="term" value="F:chromatin binding"/>
    <property type="evidence" value="ECO:0007669"/>
    <property type="project" value="InterPro"/>
</dbReference>
<dbReference type="InterPro" id="IPR035441">
    <property type="entry name" value="TFIIS/LEDGF_dom_sf"/>
</dbReference>
<feature type="region of interest" description="Disordered" evidence="4">
    <location>
        <begin position="1652"/>
        <end position="1683"/>
    </location>
</feature>
<feature type="compositionally biased region" description="Polar residues" evidence="4">
    <location>
        <begin position="201"/>
        <end position="230"/>
    </location>
</feature>
<reference evidence="7" key="1">
    <citation type="submission" date="2021-03" db="EMBL/GenBank/DDBJ databases">
        <authorList>
            <consortium name="Genoscope - CEA"/>
            <person name="William W."/>
        </authorList>
    </citation>
    <scope>NUCLEOTIDE SEQUENCE</scope>
    <source>
        <strain evidence="7">Doubled-haploid Pahang</strain>
    </source>
</reference>
<evidence type="ECO:0000259" key="6">
    <source>
        <dbReference type="PROSITE" id="PS51319"/>
    </source>
</evidence>
<dbReference type="OMA" id="DQNFRML"/>
<protein>
    <submittedName>
        <fullName evidence="7">(wild Malaysian banana) hypothetical protein</fullName>
    </submittedName>
</protein>
<evidence type="ECO:0000256" key="4">
    <source>
        <dbReference type="SAM" id="MobiDB-lite"/>
    </source>
</evidence>
<dbReference type="PROSITE" id="PS51319">
    <property type="entry name" value="TFIIS_N"/>
    <property type="match status" value="1"/>
</dbReference>
<feature type="compositionally biased region" description="Low complexity" evidence="4">
    <location>
        <begin position="584"/>
        <end position="595"/>
    </location>
</feature>
<dbReference type="SMART" id="SM00509">
    <property type="entry name" value="TFS2N"/>
    <property type="match status" value="1"/>
</dbReference>
<dbReference type="Gramene" id="Ma03_t06010.2">
    <property type="protein sequence ID" value="Ma03_p06010.2"/>
    <property type="gene ID" value="Ma03_g06010"/>
</dbReference>
<keyword evidence="9" id="KW-1185">Reference proteome</keyword>
<evidence type="ECO:0000256" key="3">
    <source>
        <dbReference type="PROSITE-ProRule" id="PRU00649"/>
    </source>
</evidence>
<feature type="domain" description="BAH" evidence="5">
    <location>
        <begin position="52"/>
        <end position="166"/>
    </location>
</feature>
<dbReference type="PANTHER" id="PTHR46548:SF1">
    <property type="entry name" value="BAH AND TFIIS DOMAIN-CONTAINING PROTEIN-RELATED"/>
    <property type="match status" value="1"/>
</dbReference>
<dbReference type="EnsemblPlants" id="Ma03_t06010.2">
    <property type="protein sequence ID" value="Ma03_p06010.2"/>
    <property type="gene ID" value="Ma03_g06010"/>
</dbReference>